<dbReference type="PROSITE" id="PS50234">
    <property type="entry name" value="VWFA"/>
    <property type="match status" value="1"/>
</dbReference>
<dbReference type="Gene3D" id="3.40.50.410">
    <property type="entry name" value="von Willebrand factor, type A domain"/>
    <property type="match status" value="1"/>
</dbReference>
<dbReference type="HOGENOM" id="CLU_026005_0_0_7"/>
<reference evidence="3" key="1">
    <citation type="journal article" date="2009" name="Environ. Microbiol.">
        <title>Contribution of mobile genetic elements to Desulfovibrio vulgaris genome plasticity.</title>
        <authorList>
            <person name="Walker C.B."/>
            <person name="Stolyar S."/>
            <person name="Chivian D."/>
            <person name="Pinel N."/>
            <person name="Gabster J.A."/>
            <person name="Dehal P.S."/>
            <person name="He Z."/>
            <person name="Yang Z.K."/>
            <person name="Yen H.C."/>
            <person name="Zhou J."/>
            <person name="Wall J.D."/>
            <person name="Hazen T.C."/>
            <person name="Arkin A.P."/>
            <person name="Stahl D.A."/>
        </authorList>
    </citation>
    <scope>NUCLEOTIDE SEQUENCE [LARGE SCALE GENOMIC DNA]</scope>
    <source>
        <strain evidence="3">DP4</strain>
    </source>
</reference>
<dbReference type="AlphaFoldDB" id="A0A0H3A9C8"/>
<dbReference type="CDD" id="cd00198">
    <property type="entry name" value="vWFA"/>
    <property type="match status" value="1"/>
</dbReference>
<dbReference type="PANTHER" id="PTHR10338">
    <property type="entry name" value="INTER-ALPHA-TRYPSIN INHIBITOR HEAVY CHAIN FAMILY MEMBER"/>
    <property type="match status" value="1"/>
</dbReference>
<proteinExistence type="predicted"/>
<dbReference type="EMBL" id="CP000527">
    <property type="protein sequence ID" value="ABM28124.1"/>
    <property type="molecule type" value="Genomic_DNA"/>
</dbReference>
<accession>A0A0H3A9C8</accession>
<dbReference type="InterPro" id="IPR050934">
    <property type="entry name" value="ITIH"/>
</dbReference>
<dbReference type="Proteomes" id="UP000009173">
    <property type="component" value="Chromosome"/>
</dbReference>
<dbReference type="SUPFAM" id="SSF53300">
    <property type="entry name" value="vWA-like"/>
    <property type="match status" value="1"/>
</dbReference>
<dbReference type="KEGG" id="dvl:Dvul_1104"/>
<feature type="domain" description="VWFA" evidence="1">
    <location>
        <begin position="136"/>
        <end position="410"/>
    </location>
</feature>
<evidence type="ECO:0000313" key="3">
    <source>
        <dbReference type="Proteomes" id="UP000009173"/>
    </source>
</evidence>
<dbReference type="Pfam" id="PF13400">
    <property type="entry name" value="Tad"/>
    <property type="match status" value="1"/>
</dbReference>
<dbReference type="InterPro" id="IPR028087">
    <property type="entry name" value="Tad_N"/>
</dbReference>
<dbReference type="InterPro" id="IPR036465">
    <property type="entry name" value="vWFA_dom_sf"/>
</dbReference>
<evidence type="ECO:0000313" key="2">
    <source>
        <dbReference type="EMBL" id="ABM28124.1"/>
    </source>
</evidence>
<dbReference type="PANTHER" id="PTHR10338:SF108">
    <property type="entry name" value="INTER-ALPHA-TRYPSIN INHIBITOR HEAVY CHAIN H4-LIKE PROTEIN"/>
    <property type="match status" value="1"/>
</dbReference>
<dbReference type="RefSeq" id="WP_011792063.1">
    <property type="nucleotide sequence ID" value="NC_008751.1"/>
</dbReference>
<gene>
    <name evidence="2" type="ordered locus">Dvul_1104</name>
</gene>
<protein>
    <submittedName>
        <fullName evidence="2">von Willebrand factor, type A</fullName>
    </submittedName>
</protein>
<evidence type="ECO:0000259" key="1">
    <source>
        <dbReference type="PROSITE" id="PS50234"/>
    </source>
</evidence>
<sequence precursor="true">MRALSALLRRQKGSMATLVAVLLPVVLGLVGLGIDSGMLYLSHSRLQAAVDAAALAGSLQLPYDPQLDKGLVRGAVTQYMDANYPEASLNGVTPGTEERSVTVTATATVPTIFMNALGIGSSEVHAKATAGYNKLEVVFVIDNSGSMKGTPIQQTNSAASQLVELIMPEGMMTSVKVGLVPFRGKVHLPAGVDGLPDGCRNADGTLNPSWLHEEYFKTSYRYPSGSSLNVPKNTCTSIPRVQGLTEDRETILTAISKQNGLGDASGTVISEGLKWGRHVLTPEAPFTEGSSAKDIRKVIIVLTDGDTEDGKCGGSYAINYTPNAYWTNAFYGMLDMTSHCENGGKLNAAMLEEARKVKEAGIEVFAIRFGDSDSVDVSLMKSIASSKAGTNDHYYDAPSAYDIDDVFKKIGRQLGWRLLR</sequence>
<organism evidence="2 3">
    <name type="scientific">Nitratidesulfovibrio vulgaris (strain DP4)</name>
    <name type="common">Desulfovibrio vulgaris</name>
    <dbReference type="NCBI Taxonomy" id="391774"/>
    <lineage>
        <taxon>Bacteria</taxon>
        <taxon>Pseudomonadati</taxon>
        <taxon>Thermodesulfobacteriota</taxon>
        <taxon>Desulfovibrionia</taxon>
        <taxon>Desulfovibrionales</taxon>
        <taxon>Desulfovibrionaceae</taxon>
        <taxon>Nitratidesulfovibrio</taxon>
    </lineage>
</organism>
<dbReference type="SMART" id="SM00327">
    <property type="entry name" value="VWA"/>
    <property type="match status" value="1"/>
</dbReference>
<name>A0A0H3A9C8_NITV4</name>
<dbReference type="InterPro" id="IPR002035">
    <property type="entry name" value="VWF_A"/>
</dbReference>